<accession>A0A0A9DG15</accession>
<proteinExistence type="predicted"/>
<dbReference type="AlphaFoldDB" id="A0A0A9DG15"/>
<reference evidence="1" key="2">
    <citation type="journal article" date="2015" name="Data Brief">
        <title>Shoot transcriptome of the giant reed, Arundo donax.</title>
        <authorList>
            <person name="Barrero R.A."/>
            <person name="Guerrero F.D."/>
            <person name="Moolhuijzen P."/>
            <person name="Goolsby J.A."/>
            <person name="Tidwell J."/>
            <person name="Bellgard S.E."/>
            <person name="Bellgard M.I."/>
        </authorList>
    </citation>
    <scope>NUCLEOTIDE SEQUENCE</scope>
    <source>
        <tissue evidence="1">Shoot tissue taken approximately 20 cm above the soil surface</tissue>
    </source>
</reference>
<organism evidence="1">
    <name type="scientific">Arundo donax</name>
    <name type="common">Giant reed</name>
    <name type="synonym">Donax arundinaceus</name>
    <dbReference type="NCBI Taxonomy" id="35708"/>
    <lineage>
        <taxon>Eukaryota</taxon>
        <taxon>Viridiplantae</taxon>
        <taxon>Streptophyta</taxon>
        <taxon>Embryophyta</taxon>
        <taxon>Tracheophyta</taxon>
        <taxon>Spermatophyta</taxon>
        <taxon>Magnoliopsida</taxon>
        <taxon>Liliopsida</taxon>
        <taxon>Poales</taxon>
        <taxon>Poaceae</taxon>
        <taxon>PACMAD clade</taxon>
        <taxon>Arundinoideae</taxon>
        <taxon>Arundineae</taxon>
        <taxon>Arundo</taxon>
    </lineage>
</organism>
<sequence>MLPRPAFDCTLPVHPSLLLASAFLASKFQFLKPASALETLMLTHFLQLF</sequence>
<evidence type="ECO:0000313" key="1">
    <source>
        <dbReference type="EMBL" id="JAD84570.1"/>
    </source>
</evidence>
<reference evidence="1" key="1">
    <citation type="submission" date="2014-09" db="EMBL/GenBank/DDBJ databases">
        <authorList>
            <person name="Magalhaes I.L.F."/>
            <person name="Oliveira U."/>
            <person name="Santos F.R."/>
            <person name="Vidigal T.H.D.A."/>
            <person name="Brescovit A.D."/>
            <person name="Santos A.J."/>
        </authorList>
    </citation>
    <scope>NUCLEOTIDE SEQUENCE</scope>
    <source>
        <tissue evidence="1">Shoot tissue taken approximately 20 cm above the soil surface</tissue>
    </source>
</reference>
<protein>
    <submittedName>
        <fullName evidence="1">Uncharacterized protein</fullName>
    </submittedName>
</protein>
<name>A0A0A9DG15_ARUDO</name>
<dbReference type="EMBL" id="GBRH01213325">
    <property type="protein sequence ID" value="JAD84570.1"/>
    <property type="molecule type" value="Transcribed_RNA"/>
</dbReference>